<sequence length="202" mass="23159">MLLILDDDHKQHLHFITTVDDAVAKEFCKIANEFLVRGVNTKVYHSAAQKLQVDDEVVQGAVEGLSHLLSQAAKLKLSEQHFRESLLLLSFPETVCEELVRRHAENEKHVRKLLSEKSIPRWSFSHLQWRLEAEIASRCLKSHVTPLVTFKFHLKQGDDSSETKVVVLQTDPLNLLHITESLEEALHSAKSLHMRRIAKHVK</sequence>
<dbReference type="AlphaFoldDB" id="A0A131XHR6"/>
<dbReference type="Pfam" id="PF21672">
    <property type="entry name" value="COMM_HN"/>
    <property type="match status" value="1"/>
</dbReference>
<evidence type="ECO:0000313" key="2">
    <source>
        <dbReference type="EMBL" id="JAP66057.1"/>
    </source>
</evidence>
<accession>A0A131XHR6</accession>
<protein>
    <submittedName>
        <fullName evidence="2">Putative rna polymerase ii large subunit</fullName>
    </submittedName>
</protein>
<dbReference type="InterPro" id="IPR037354">
    <property type="entry name" value="Commd2"/>
</dbReference>
<proteinExistence type="evidence at transcript level"/>
<evidence type="ECO:0000259" key="1">
    <source>
        <dbReference type="PROSITE" id="PS51269"/>
    </source>
</evidence>
<dbReference type="Pfam" id="PF07258">
    <property type="entry name" value="COMM_domain"/>
    <property type="match status" value="1"/>
</dbReference>
<name>A0A131XHR6_9ACAR</name>
<reference evidence="2" key="1">
    <citation type="journal article" date="2017" name="Ticks Tick Borne Dis.">
        <title>An insight into the sialome of Hyalomma excavatum.</title>
        <authorList>
            <person name="Ribeiro J.M."/>
            <person name="Slovak M."/>
            <person name="Francischetti I.M."/>
        </authorList>
    </citation>
    <scope>NUCLEOTIDE SEQUENCE</scope>
    <source>
        <strain evidence="2">Samish</strain>
        <tissue evidence="2">Salivary glands</tissue>
    </source>
</reference>
<dbReference type="InterPro" id="IPR017920">
    <property type="entry name" value="COMM"/>
</dbReference>
<dbReference type="PANTHER" id="PTHR15857">
    <property type="entry name" value="COMM DOMAIN CONTAINING PROTEIN 2"/>
    <property type="match status" value="1"/>
</dbReference>
<dbReference type="PROSITE" id="PS51269">
    <property type="entry name" value="COMM"/>
    <property type="match status" value="1"/>
</dbReference>
<feature type="domain" description="COMM" evidence="1">
    <location>
        <begin position="123"/>
        <end position="193"/>
    </location>
</feature>
<dbReference type="PANTHER" id="PTHR15857:SF0">
    <property type="entry name" value="COMM DOMAIN-CONTAINING PROTEIN 2"/>
    <property type="match status" value="1"/>
</dbReference>
<organism evidence="2">
    <name type="scientific">Hyalomma excavatum</name>
    <dbReference type="NCBI Taxonomy" id="257692"/>
    <lineage>
        <taxon>Eukaryota</taxon>
        <taxon>Metazoa</taxon>
        <taxon>Ecdysozoa</taxon>
        <taxon>Arthropoda</taxon>
        <taxon>Chelicerata</taxon>
        <taxon>Arachnida</taxon>
        <taxon>Acari</taxon>
        <taxon>Parasitiformes</taxon>
        <taxon>Ixodida</taxon>
        <taxon>Ixodoidea</taxon>
        <taxon>Ixodidae</taxon>
        <taxon>Hyalomminae</taxon>
        <taxon>Hyalomma</taxon>
    </lineage>
</organism>
<dbReference type="EMBL" id="GEFH01002524">
    <property type="protein sequence ID" value="JAP66057.1"/>
    <property type="molecule type" value="mRNA"/>
</dbReference>